<comment type="similarity">
    <text evidence="2">Belongs to the acyltransferase 3 family.</text>
</comment>
<dbReference type="GO" id="GO:0009246">
    <property type="term" value="P:enterobacterial common antigen biosynthetic process"/>
    <property type="evidence" value="ECO:0007669"/>
    <property type="project" value="TreeGrafter"/>
</dbReference>
<evidence type="ECO:0000256" key="2">
    <source>
        <dbReference type="ARBA" id="ARBA00007400"/>
    </source>
</evidence>
<comment type="subcellular location">
    <subcellularLocation>
        <location evidence="1">Cell membrane</location>
        <topology evidence="1">Multi-pass membrane protein</topology>
    </subcellularLocation>
</comment>
<feature type="transmembrane region" description="Helical" evidence="7">
    <location>
        <begin position="195"/>
        <end position="215"/>
    </location>
</feature>
<reference evidence="9" key="1">
    <citation type="submission" date="2024-01" db="EMBL/GenBank/DDBJ databases">
        <title>Bank of Algae and Cyanobacteria of the Azores (BACA) strain genomes.</title>
        <authorList>
            <person name="Luz R."/>
            <person name="Cordeiro R."/>
            <person name="Fonseca A."/>
            <person name="Goncalves V."/>
        </authorList>
    </citation>
    <scope>NUCLEOTIDE SEQUENCE</scope>
    <source>
        <strain evidence="9">BACA0141</strain>
    </source>
</reference>
<comment type="caution">
    <text evidence="9">The sequence shown here is derived from an EMBL/GenBank/DDBJ whole genome shotgun (WGS) entry which is preliminary data.</text>
</comment>
<evidence type="ECO:0000256" key="4">
    <source>
        <dbReference type="ARBA" id="ARBA00022692"/>
    </source>
</evidence>
<keyword evidence="9" id="KW-0808">Transferase</keyword>
<organism evidence="9 10">
    <name type="scientific">Tumidithrix elongata BACA0141</name>
    <dbReference type="NCBI Taxonomy" id="2716417"/>
    <lineage>
        <taxon>Bacteria</taxon>
        <taxon>Bacillati</taxon>
        <taxon>Cyanobacteriota</taxon>
        <taxon>Cyanophyceae</taxon>
        <taxon>Pseudanabaenales</taxon>
        <taxon>Pseudanabaenaceae</taxon>
        <taxon>Tumidithrix</taxon>
        <taxon>Tumidithrix elongata</taxon>
    </lineage>
</organism>
<feature type="transmembrane region" description="Helical" evidence="7">
    <location>
        <begin position="7"/>
        <end position="28"/>
    </location>
</feature>
<feature type="transmembrane region" description="Helical" evidence="7">
    <location>
        <begin position="227"/>
        <end position="246"/>
    </location>
</feature>
<feature type="transmembrane region" description="Helical" evidence="7">
    <location>
        <begin position="131"/>
        <end position="149"/>
    </location>
</feature>
<evidence type="ECO:0000256" key="6">
    <source>
        <dbReference type="ARBA" id="ARBA00023136"/>
    </source>
</evidence>
<dbReference type="Pfam" id="PF01757">
    <property type="entry name" value="Acyl_transf_3"/>
    <property type="match status" value="1"/>
</dbReference>
<dbReference type="PANTHER" id="PTHR40074">
    <property type="entry name" value="O-ACETYLTRANSFERASE WECH"/>
    <property type="match status" value="1"/>
</dbReference>
<proteinExistence type="inferred from homology"/>
<dbReference type="AlphaFoldDB" id="A0AAW9Q4H8"/>
<dbReference type="RefSeq" id="WP_330483960.1">
    <property type="nucleotide sequence ID" value="NZ_JAZBJZ010000044.1"/>
</dbReference>
<accession>A0AAW9Q4H8</accession>
<feature type="transmembrane region" description="Helical" evidence="7">
    <location>
        <begin position="322"/>
        <end position="347"/>
    </location>
</feature>
<feature type="transmembrane region" description="Helical" evidence="7">
    <location>
        <begin position="90"/>
        <end position="108"/>
    </location>
</feature>
<dbReference type="GO" id="GO:0016413">
    <property type="term" value="F:O-acetyltransferase activity"/>
    <property type="evidence" value="ECO:0007669"/>
    <property type="project" value="TreeGrafter"/>
</dbReference>
<evidence type="ECO:0000256" key="5">
    <source>
        <dbReference type="ARBA" id="ARBA00022989"/>
    </source>
</evidence>
<dbReference type="GO" id="GO:0005886">
    <property type="term" value="C:plasma membrane"/>
    <property type="evidence" value="ECO:0007669"/>
    <property type="project" value="UniProtKB-SubCell"/>
</dbReference>
<keyword evidence="6 7" id="KW-0472">Membrane</keyword>
<keyword evidence="9" id="KW-0012">Acyltransferase</keyword>
<keyword evidence="10" id="KW-1185">Reference proteome</keyword>
<dbReference type="InterPro" id="IPR002656">
    <property type="entry name" value="Acyl_transf_3_dom"/>
</dbReference>
<sequence length="359" mass="40882">MNWQLSNLLRAIAITLVIWIHASHPWWFGAHGTVSLDSLNWEVFIDTAINQVGRFTVPLFVILSGFGLAKSEQSRPFQLWGFIQRRGFRILPPYLCFTLLNLAFRQEFQLGNWVEKLGQIAITLRDGSGDYHLYFLTIIIQCYISYPLLRRIPFTGLNLAIATIFTLSLFTLRWTVSLFHLLPDLAPYLPNSNHWMFWLPYFLFGIWLAKVPDWFTAALRRCSTQIWGCLWAIAAALELGEFYFSAIRIGSAEAVGHYGRPTVVLLTITFLLWAMSWKSQNEPDSPPRFLQFNTLIERLGNASFTTYLLHTQVLRLITPAQVLGGIGYLLVAAIASWAIGLLVWAIVKPIKGLNVIFGA</sequence>
<evidence type="ECO:0000256" key="1">
    <source>
        <dbReference type="ARBA" id="ARBA00004651"/>
    </source>
</evidence>
<dbReference type="Proteomes" id="UP001333818">
    <property type="component" value="Unassembled WGS sequence"/>
</dbReference>
<dbReference type="EC" id="2.3.1.-" evidence="9"/>
<protein>
    <submittedName>
        <fullName evidence="9">Acyltransferase</fullName>
        <ecNumber evidence="9">2.3.1.-</ecNumber>
    </submittedName>
</protein>
<feature type="transmembrane region" description="Helical" evidence="7">
    <location>
        <begin position="48"/>
        <end position="69"/>
    </location>
</feature>
<dbReference type="EMBL" id="JAZBJZ010000044">
    <property type="protein sequence ID" value="MEE3717531.1"/>
    <property type="molecule type" value="Genomic_DNA"/>
</dbReference>
<evidence type="ECO:0000256" key="7">
    <source>
        <dbReference type="SAM" id="Phobius"/>
    </source>
</evidence>
<feature type="domain" description="Acyltransferase 3" evidence="8">
    <location>
        <begin position="7"/>
        <end position="343"/>
    </location>
</feature>
<evidence type="ECO:0000313" key="9">
    <source>
        <dbReference type="EMBL" id="MEE3717531.1"/>
    </source>
</evidence>
<evidence type="ECO:0000313" key="10">
    <source>
        <dbReference type="Proteomes" id="UP001333818"/>
    </source>
</evidence>
<feature type="transmembrane region" description="Helical" evidence="7">
    <location>
        <begin position="156"/>
        <end position="175"/>
    </location>
</feature>
<evidence type="ECO:0000259" key="8">
    <source>
        <dbReference type="Pfam" id="PF01757"/>
    </source>
</evidence>
<feature type="transmembrane region" description="Helical" evidence="7">
    <location>
        <begin position="258"/>
        <end position="277"/>
    </location>
</feature>
<gene>
    <name evidence="9" type="ORF">V2H45_12275</name>
</gene>
<keyword evidence="5 7" id="KW-1133">Transmembrane helix</keyword>
<name>A0AAW9Q4H8_9CYAN</name>
<evidence type="ECO:0000256" key="3">
    <source>
        <dbReference type="ARBA" id="ARBA00022475"/>
    </source>
</evidence>
<keyword evidence="4 7" id="KW-0812">Transmembrane</keyword>
<dbReference type="PANTHER" id="PTHR40074:SF2">
    <property type="entry name" value="O-ACETYLTRANSFERASE WECH"/>
    <property type="match status" value="1"/>
</dbReference>
<keyword evidence="3" id="KW-1003">Cell membrane</keyword>